<feature type="region of interest" description="Disordered" evidence="1">
    <location>
        <begin position="30"/>
        <end position="49"/>
    </location>
</feature>
<protein>
    <submittedName>
        <fullName evidence="2">Uncharacterized protein</fullName>
    </submittedName>
</protein>
<dbReference type="Proteomes" id="UP000698059">
    <property type="component" value="Unassembled WGS sequence"/>
</dbReference>
<organism evidence="2 3">
    <name type="scientific">Oerskovia jenensis</name>
    <dbReference type="NCBI Taxonomy" id="162169"/>
    <lineage>
        <taxon>Bacteria</taxon>
        <taxon>Bacillati</taxon>
        <taxon>Actinomycetota</taxon>
        <taxon>Actinomycetes</taxon>
        <taxon>Micrococcales</taxon>
        <taxon>Cellulomonadaceae</taxon>
        <taxon>Oerskovia</taxon>
    </lineage>
</organism>
<proteinExistence type="predicted"/>
<reference evidence="2 3" key="1">
    <citation type="submission" date="2021-01" db="EMBL/GenBank/DDBJ databases">
        <title>Sequencing the genomes of 1000 actinobacteria strains.</title>
        <authorList>
            <person name="Klenk H.-P."/>
        </authorList>
    </citation>
    <scope>NUCLEOTIDE SEQUENCE [LARGE SCALE GENOMIC DNA]</scope>
    <source>
        <strain evidence="2 3">DSM 46000</strain>
    </source>
</reference>
<accession>A0ABS2LE95</accession>
<keyword evidence="3" id="KW-1185">Reference proteome</keyword>
<gene>
    <name evidence="2" type="ORF">JOD49_001669</name>
</gene>
<comment type="caution">
    <text evidence="2">The sequence shown here is derived from an EMBL/GenBank/DDBJ whole genome shotgun (WGS) entry which is preliminary data.</text>
</comment>
<name>A0ABS2LE95_9CELL</name>
<dbReference type="EMBL" id="JAFBBO010000001">
    <property type="protein sequence ID" value="MBM7478749.1"/>
    <property type="molecule type" value="Genomic_DNA"/>
</dbReference>
<evidence type="ECO:0000313" key="3">
    <source>
        <dbReference type="Proteomes" id="UP000698059"/>
    </source>
</evidence>
<sequence>MQGVLRATEEDITSSLGGLTNCVRMAGDRTHSFRSHPLPTRRDGDTLAVRGTYASAISDDGERADGTPCANDD</sequence>
<evidence type="ECO:0000256" key="1">
    <source>
        <dbReference type="SAM" id="MobiDB-lite"/>
    </source>
</evidence>
<evidence type="ECO:0000313" key="2">
    <source>
        <dbReference type="EMBL" id="MBM7478749.1"/>
    </source>
</evidence>